<accession>A0A8H7PNB3</accession>
<dbReference type="InterPro" id="IPR052471">
    <property type="entry name" value="PBI_I9"/>
</dbReference>
<dbReference type="Proteomes" id="UP000654370">
    <property type="component" value="Unassembled WGS sequence"/>
</dbReference>
<keyword evidence="2" id="KW-0732">Signal</keyword>
<organism evidence="3 4">
    <name type="scientific">Mortierella isabellina</name>
    <name type="common">Filamentous fungus</name>
    <name type="synonym">Umbelopsis isabellina</name>
    <dbReference type="NCBI Taxonomy" id="91625"/>
    <lineage>
        <taxon>Eukaryota</taxon>
        <taxon>Fungi</taxon>
        <taxon>Fungi incertae sedis</taxon>
        <taxon>Mucoromycota</taxon>
        <taxon>Mucoromycotina</taxon>
        <taxon>Umbelopsidomycetes</taxon>
        <taxon>Umbelopsidales</taxon>
        <taxon>Umbelopsidaceae</taxon>
        <taxon>Umbelopsis</taxon>
    </lineage>
</organism>
<dbReference type="SUPFAM" id="SSF54897">
    <property type="entry name" value="Protease propeptides/inhibitors"/>
    <property type="match status" value="1"/>
</dbReference>
<name>A0A8H7PNB3_MORIS</name>
<dbReference type="EMBL" id="JAEPQZ010000009">
    <property type="protein sequence ID" value="KAG2177252.1"/>
    <property type="molecule type" value="Genomic_DNA"/>
</dbReference>
<feature type="chain" id="PRO_5034819967" description="Inhibitor I9 domain-containing protein" evidence="2">
    <location>
        <begin position="20"/>
        <end position="98"/>
    </location>
</feature>
<gene>
    <name evidence="3" type="ORF">INT43_007909</name>
</gene>
<dbReference type="OrthoDB" id="5518345at2759"/>
<reference evidence="3" key="1">
    <citation type="submission" date="2020-12" db="EMBL/GenBank/DDBJ databases">
        <title>Metabolic potential, ecology and presence of endohyphal bacteria is reflected in genomic diversity of Mucoromycotina.</title>
        <authorList>
            <person name="Muszewska A."/>
            <person name="Okrasinska A."/>
            <person name="Steczkiewicz K."/>
            <person name="Drgas O."/>
            <person name="Orlowska M."/>
            <person name="Perlinska-Lenart U."/>
            <person name="Aleksandrzak-Piekarczyk T."/>
            <person name="Szatraj K."/>
            <person name="Zielenkiewicz U."/>
            <person name="Pilsyk S."/>
            <person name="Malc E."/>
            <person name="Mieczkowski P."/>
            <person name="Kruszewska J.S."/>
            <person name="Biernat P."/>
            <person name="Pawlowska J."/>
        </authorList>
    </citation>
    <scope>NUCLEOTIDE SEQUENCE</scope>
    <source>
        <strain evidence="3">WA0000067209</strain>
    </source>
</reference>
<evidence type="ECO:0000256" key="1">
    <source>
        <dbReference type="ARBA" id="ARBA00038069"/>
    </source>
</evidence>
<sequence length="98" mass="11079">MWPVLPHLLTVITISPLAGYRDYIMVFNRDISDEDFAQAQKDVVEANGVITHKYTAGLKGLGISIPDDTVTTFDSKEYVKFMEEDQTVHAYKEAVVRN</sequence>
<protein>
    <recommendedName>
        <fullName evidence="5">Inhibitor I9 domain-containing protein</fullName>
    </recommendedName>
</protein>
<dbReference type="GO" id="GO:0004866">
    <property type="term" value="F:endopeptidase inhibitor activity"/>
    <property type="evidence" value="ECO:0007669"/>
    <property type="project" value="TreeGrafter"/>
</dbReference>
<evidence type="ECO:0000256" key="2">
    <source>
        <dbReference type="SAM" id="SignalP"/>
    </source>
</evidence>
<proteinExistence type="inferred from homology"/>
<keyword evidence="4" id="KW-1185">Reference proteome</keyword>
<dbReference type="InterPro" id="IPR037045">
    <property type="entry name" value="S8pro/Inhibitor_I9_sf"/>
</dbReference>
<evidence type="ECO:0000313" key="3">
    <source>
        <dbReference type="EMBL" id="KAG2177252.1"/>
    </source>
</evidence>
<dbReference type="Gene3D" id="3.30.70.80">
    <property type="entry name" value="Peptidase S8 propeptide/proteinase inhibitor I9"/>
    <property type="match status" value="1"/>
</dbReference>
<feature type="signal peptide" evidence="2">
    <location>
        <begin position="1"/>
        <end position="19"/>
    </location>
</feature>
<evidence type="ECO:0008006" key="5">
    <source>
        <dbReference type="Google" id="ProtNLM"/>
    </source>
</evidence>
<dbReference type="PANTHER" id="PTHR28288:SF2">
    <property type="entry name" value="PROTEASE B INHIBITOR 2"/>
    <property type="match status" value="1"/>
</dbReference>
<evidence type="ECO:0000313" key="4">
    <source>
        <dbReference type="Proteomes" id="UP000654370"/>
    </source>
</evidence>
<comment type="similarity">
    <text evidence="1">Belongs to the protease inhibitor I9 family.</text>
</comment>
<dbReference type="AlphaFoldDB" id="A0A8H7PNB3"/>
<dbReference type="GO" id="GO:0042144">
    <property type="term" value="P:vacuole fusion, non-autophagic"/>
    <property type="evidence" value="ECO:0007669"/>
    <property type="project" value="TreeGrafter"/>
</dbReference>
<comment type="caution">
    <text evidence="3">The sequence shown here is derived from an EMBL/GenBank/DDBJ whole genome shotgun (WGS) entry which is preliminary data.</text>
</comment>
<dbReference type="PANTHER" id="PTHR28288">
    <property type="entry name" value="PROTEASE B INHIBITOR 2"/>
    <property type="match status" value="1"/>
</dbReference>